<dbReference type="AlphaFoldDB" id="A0A7D4QC02"/>
<organism evidence="1 2">
    <name type="scientific">Mucilaginibacter mali</name>
    <dbReference type="NCBI Taxonomy" id="2740462"/>
    <lineage>
        <taxon>Bacteria</taxon>
        <taxon>Pseudomonadati</taxon>
        <taxon>Bacteroidota</taxon>
        <taxon>Sphingobacteriia</taxon>
        <taxon>Sphingobacteriales</taxon>
        <taxon>Sphingobacteriaceae</taxon>
        <taxon>Mucilaginibacter</taxon>
    </lineage>
</organism>
<dbReference type="EMBL" id="CP054139">
    <property type="protein sequence ID" value="QKJ33111.1"/>
    <property type="molecule type" value="Genomic_DNA"/>
</dbReference>
<proteinExistence type="predicted"/>
<reference evidence="1 2" key="1">
    <citation type="submission" date="2020-05" db="EMBL/GenBank/DDBJ databases">
        <title>Mucilaginibacter mali sp. nov.</title>
        <authorList>
            <person name="Kim H.S."/>
            <person name="Lee K.C."/>
            <person name="Suh M.K."/>
            <person name="Kim J.-S."/>
            <person name="Han K.-I."/>
            <person name="Eom M.K."/>
            <person name="Shin Y.K."/>
            <person name="Lee J.-S."/>
        </authorList>
    </citation>
    <scope>NUCLEOTIDE SEQUENCE [LARGE SCALE GENOMIC DNA]</scope>
    <source>
        <strain evidence="1 2">G2-14</strain>
    </source>
</reference>
<dbReference type="KEGG" id="mmab:HQ865_08580"/>
<protein>
    <submittedName>
        <fullName evidence="1">DUF3052 family protein</fullName>
    </submittedName>
</protein>
<gene>
    <name evidence="1" type="ORF">HQ865_08580</name>
</gene>
<dbReference type="Proteomes" id="UP000505355">
    <property type="component" value="Chromosome"/>
</dbReference>
<sequence>MGDEITKPAAGYSGTPLAKKLGIKQGFDIALVNAPDYYFQLFTDLPADLQIANEISSGHDLIHLFVKDKQSYLSLLPMLKDQIKQNGMVWVSWPKKASKIVTDITEDIIRNEALQNGLVDVKVCAVDEVWSGLKLVIRVKDRK</sequence>
<evidence type="ECO:0000313" key="2">
    <source>
        <dbReference type="Proteomes" id="UP000505355"/>
    </source>
</evidence>
<accession>A0A7D4QC02</accession>
<keyword evidence="2" id="KW-1185">Reference proteome</keyword>
<evidence type="ECO:0000313" key="1">
    <source>
        <dbReference type="EMBL" id="QKJ33111.1"/>
    </source>
</evidence>
<name>A0A7D4QC02_9SPHI</name>